<proteinExistence type="predicted"/>
<dbReference type="OrthoDB" id="63267at2759"/>
<accession>A0A2K3QET0</accession>
<evidence type="ECO:0000313" key="3">
    <source>
        <dbReference type="Proteomes" id="UP000236621"/>
    </source>
</evidence>
<keyword evidence="3" id="KW-1185">Reference proteome</keyword>
<feature type="region of interest" description="Disordered" evidence="1">
    <location>
        <begin position="76"/>
        <end position="135"/>
    </location>
</feature>
<organism evidence="2 3">
    <name type="scientific">Tolypocladium capitatum</name>
    <dbReference type="NCBI Taxonomy" id="45235"/>
    <lineage>
        <taxon>Eukaryota</taxon>
        <taxon>Fungi</taxon>
        <taxon>Dikarya</taxon>
        <taxon>Ascomycota</taxon>
        <taxon>Pezizomycotina</taxon>
        <taxon>Sordariomycetes</taxon>
        <taxon>Hypocreomycetidae</taxon>
        <taxon>Hypocreales</taxon>
        <taxon>Ophiocordycipitaceae</taxon>
        <taxon>Tolypocladium</taxon>
    </lineage>
</organism>
<dbReference type="GO" id="GO:0016301">
    <property type="term" value="F:kinase activity"/>
    <property type="evidence" value="ECO:0007669"/>
    <property type="project" value="UniProtKB-KW"/>
</dbReference>
<keyword evidence="2" id="KW-0808">Transferase</keyword>
<comment type="caution">
    <text evidence="2">The sequence shown here is derived from an EMBL/GenBank/DDBJ whole genome shotgun (WGS) entry which is preliminary data.</text>
</comment>
<keyword evidence="2" id="KW-0418">Kinase</keyword>
<name>A0A2K3QET0_9HYPO</name>
<evidence type="ECO:0000313" key="2">
    <source>
        <dbReference type="EMBL" id="PNY26047.1"/>
    </source>
</evidence>
<reference evidence="2 3" key="1">
    <citation type="submission" date="2017-08" db="EMBL/GenBank/DDBJ databases">
        <title>Harnessing the power of phylogenomics to disentangle the directionality and signatures of interkingdom host jumping in the parasitic fungal genus Tolypocladium.</title>
        <authorList>
            <person name="Quandt C.A."/>
            <person name="Patterson W."/>
            <person name="Spatafora J.W."/>
        </authorList>
    </citation>
    <scope>NUCLEOTIDE SEQUENCE [LARGE SCALE GENOMIC DNA]</scope>
    <source>
        <strain evidence="2 3">CBS 113982</strain>
    </source>
</reference>
<dbReference type="Proteomes" id="UP000236621">
    <property type="component" value="Unassembled WGS sequence"/>
</dbReference>
<dbReference type="EMBL" id="NRSZ01000618">
    <property type="protein sequence ID" value="PNY26047.1"/>
    <property type="molecule type" value="Genomic_DNA"/>
</dbReference>
<sequence length="135" mass="14263">MISPAPVALTTVRGFQVTPATSGDEDSDYGACETPRFAARRGRNRIDDVVSANCSPVLRGVPSPSVSGIAKLRKQMDPLSLDGPSRSSSVVRNGFGIRGAMDSRSQSRDGARSEAGSESSENGSTSYEVSLENYF</sequence>
<dbReference type="STRING" id="45235.A0A2K3QET0"/>
<evidence type="ECO:0000256" key="1">
    <source>
        <dbReference type="SAM" id="MobiDB-lite"/>
    </source>
</evidence>
<feature type="non-terminal residue" evidence="2">
    <location>
        <position position="135"/>
    </location>
</feature>
<feature type="compositionally biased region" description="Low complexity" evidence="1">
    <location>
        <begin position="113"/>
        <end position="128"/>
    </location>
</feature>
<dbReference type="AlphaFoldDB" id="A0A2K3QET0"/>
<protein>
    <submittedName>
        <fullName evidence="2">Serine/threonine-protein kinase psk1</fullName>
    </submittedName>
</protein>
<gene>
    <name evidence="2" type="ORF">TCAP_04015</name>
</gene>